<keyword evidence="1" id="KW-0472">Membrane</keyword>
<dbReference type="GeneID" id="96874735"/>
<keyword evidence="1" id="KW-1133">Transmembrane helix</keyword>
<dbReference type="AlphaFoldDB" id="A0A1B1NVB5"/>
<keyword evidence="1" id="KW-0812">Transmembrane</keyword>
<reference evidence="3 5" key="2">
    <citation type="submission" date="2016-08" db="EMBL/GenBank/DDBJ databases">
        <title>Genome sequencing of Vibrio scophthalmi strain FP3289, an isolated from Paralichthys olivaceus.</title>
        <authorList>
            <person name="Han H.-J."/>
        </authorList>
    </citation>
    <scope>NUCLEOTIDE SEQUENCE [LARGE SCALE GENOMIC DNA]</scope>
    <source>
        <strain evidence="3 5">FP3289</strain>
    </source>
</reference>
<name>A0A1B1NVB5_9VIBR</name>
<keyword evidence="4" id="KW-1185">Reference proteome</keyword>
<evidence type="ECO:0000313" key="4">
    <source>
        <dbReference type="Proteomes" id="UP000092528"/>
    </source>
</evidence>
<dbReference type="KEGG" id="vsc:VSVS12_03967"/>
<protein>
    <submittedName>
        <fullName evidence="3">Uncharacterized protein</fullName>
    </submittedName>
</protein>
<evidence type="ECO:0000313" key="5">
    <source>
        <dbReference type="Proteomes" id="UP000095131"/>
    </source>
</evidence>
<dbReference type="RefSeq" id="WP_005592909.1">
    <property type="nucleotide sequence ID" value="NZ_CP016308.1"/>
</dbReference>
<dbReference type="STRING" id="45658.VSVS12_03967"/>
<dbReference type="Proteomes" id="UP000092528">
    <property type="component" value="Chromosome 2"/>
</dbReference>
<organism evidence="3 5">
    <name type="scientific">Vibrio scophthalmi</name>
    <dbReference type="NCBI Taxonomy" id="45658"/>
    <lineage>
        <taxon>Bacteria</taxon>
        <taxon>Pseudomonadati</taxon>
        <taxon>Pseudomonadota</taxon>
        <taxon>Gammaproteobacteria</taxon>
        <taxon>Vibrionales</taxon>
        <taxon>Vibrionaceae</taxon>
        <taxon>Vibrio</taxon>
    </lineage>
</organism>
<evidence type="ECO:0000313" key="3">
    <source>
        <dbReference type="EMBL" id="ODS04659.1"/>
    </source>
</evidence>
<reference evidence="2 4" key="1">
    <citation type="submission" date="2016-07" db="EMBL/GenBank/DDBJ databases">
        <title>Genome sequencing of Vibrio scophthalmi strain VS-05, an isolated from Paralichthys olivaceus.</title>
        <authorList>
            <person name="Han H.-J."/>
        </authorList>
    </citation>
    <scope>NUCLEOTIDE SEQUENCE [LARGE SCALE GENOMIC DNA]</scope>
    <source>
        <strain evidence="2 4">VS-05</strain>
    </source>
</reference>
<accession>A0A1B1NVB5</accession>
<dbReference type="PATRIC" id="fig|45658.6.peg.3912"/>
<dbReference type="EMBL" id="MDCJ01000007">
    <property type="protein sequence ID" value="ODS04659.1"/>
    <property type="molecule type" value="Genomic_DNA"/>
</dbReference>
<sequence length="44" mass="4643">MFSTLAQQFAAYSQMLFGALSCLAKSTTTLATSTISVVVLVIIN</sequence>
<evidence type="ECO:0000256" key="1">
    <source>
        <dbReference type="SAM" id="Phobius"/>
    </source>
</evidence>
<proteinExistence type="predicted"/>
<dbReference type="Proteomes" id="UP000095131">
    <property type="component" value="Unassembled WGS sequence"/>
</dbReference>
<gene>
    <name evidence="3" type="ORF">VSF3289_03798</name>
    <name evidence="2" type="ORF">VSVS05_03308</name>
</gene>
<feature type="transmembrane region" description="Helical" evidence="1">
    <location>
        <begin position="15"/>
        <end position="43"/>
    </location>
</feature>
<dbReference type="EMBL" id="CP016415">
    <property type="protein sequence ID" value="ANU38346.1"/>
    <property type="molecule type" value="Genomic_DNA"/>
</dbReference>
<evidence type="ECO:0000313" key="2">
    <source>
        <dbReference type="EMBL" id="ANU38346.1"/>
    </source>
</evidence>